<sequence>MLALLCNRLFRCGYQGALDSSFRPWRAFGPLFGIGAGPALGAAGVRYIAFPLRTRRWWSSQPLPWRLGRFLGWCCDTGLTRTAGIAYQFRHRELQDFLTRGHTAPSRYPEKHRERAVREVRSTGRPIAHVAKDLGIHKEALRGWVRQAEADAGERDDRRSTRS</sequence>
<dbReference type="InterPro" id="IPR009057">
    <property type="entry name" value="Homeodomain-like_sf"/>
</dbReference>
<keyword evidence="1" id="KW-0812">Transmembrane</keyword>
<keyword evidence="1" id="KW-1133">Transmembrane helix</keyword>
<dbReference type="Pfam" id="PF01527">
    <property type="entry name" value="HTH_Tnp_1"/>
    <property type="match status" value="1"/>
</dbReference>
<evidence type="ECO:0000313" key="3">
    <source>
        <dbReference type="Proteomes" id="UP001204746"/>
    </source>
</evidence>
<dbReference type="InterPro" id="IPR002514">
    <property type="entry name" value="Transposase_8"/>
</dbReference>
<dbReference type="SUPFAM" id="SSF46689">
    <property type="entry name" value="Homeodomain-like"/>
    <property type="match status" value="1"/>
</dbReference>
<dbReference type="Gene3D" id="1.10.10.10">
    <property type="entry name" value="Winged helix-like DNA-binding domain superfamily/Winged helix DNA-binding domain"/>
    <property type="match status" value="1"/>
</dbReference>
<evidence type="ECO:0000313" key="2">
    <source>
        <dbReference type="EMBL" id="MCQ8195345.1"/>
    </source>
</evidence>
<protein>
    <submittedName>
        <fullName evidence="2">Transposase</fullName>
    </submittedName>
</protein>
<name>A0ABT1VEX7_9ACTN</name>
<feature type="transmembrane region" description="Helical" evidence="1">
    <location>
        <begin position="27"/>
        <end position="49"/>
    </location>
</feature>
<dbReference type="Proteomes" id="UP001204746">
    <property type="component" value="Unassembled WGS sequence"/>
</dbReference>
<evidence type="ECO:0000256" key="1">
    <source>
        <dbReference type="SAM" id="Phobius"/>
    </source>
</evidence>
<comment type="caution">
    <text evidence="2">The sequence shown here is derived from an EMBL/GenBank/DDBJ whole genome shotgun (WGS) entry which is preliminary data.</text>
</comment>
<reference evidence="2 3" key="1">
    <citation type="submission" date="2022-07" db="EMBL/GenBank/DDBJ databases">
        <authorList>
            <person name="Phongsopitanun W."/>
            <person name="Tanasupawat S."/>
        </authorList>
    </citation>
    <scope>NUCLEOTIDE SEQUENCE [LARGE SCALE GENOMIC DNA]</scope>
    <source>
        <strain evidence="2 3">RCU-064</strain>
    </source>
</reference>
<dbReference type="EMBL" id="JANIAA010000074">
    <property type="protein sequence ID" value="MCQ8195345.1"/>
    <property type="molecule type" value="Genomic_DNA"/>
</dbReference>
<dbReference type="InterPro" id="IPR036388">
    <property type="entry name" value="WH-like_DNA-bd_sf"/>
</dbReference>
<keyword evidence="3" id="KW-1185">Reference proteome</keyword>
<organism evidence="2 3">
    <name type="scientific">Streptomyces rugosispiralis</name>
    <dbReference type="NCBI Taxonomy" id="2967341"/>
    <lineage>
        <taxon>Bacteria</taxon>
        <taxon>Bacillati</taxon>
        <taxon>Actinomycetota</taxon>
        <taxon>Actinomycetes</taxon>
        <taxon>Kitasatosporales</taxon>
        <taxon>Streptomycetaceae</taxon>
        <taxon>Streptomyces</taxon>
    </lineage>
</organism>
<proteinExistence type="predicted"/>
<keyword evidence="1" id="KW-0472">Membrane</keyword>
<accession>A0ABT1VEX7</accession>
<dbReference type="RefSeq" id="WP_256656075.1">
    <property type="nucleotide sequence ID" value="NZ_JANIAA010000074.1"/>
</dbReference>
<gene>
    <name evidence="2" type="ORF">NP777_45465</name>
</gene>